<dbReference type="Proteomes" id="UP000578091">
    <property type="component" value="Unassembled WGS sequence"/>
</dbReference>
<dbReference type="RefSeq" id="WP_180676858.1">
    <property type="nucleotide sequence ID" value="NZ_JACCKA010000010.1"/>
</dbReference>
<reference evidence="2 3" key="1">
    <citation type="submission" date="2020-07" db="EMBL/GenBank/DDBJ databases">
        <title>Luteimonas sp. SJ-92.</title>
        <authorList>
            <person name="Huang X.-X."/>
            <person name="Xu L."/>
            <person name="Sun J.-Q."/>
        </authorList>
    </citation>
    <scope>NUCLEOTIDE SEQUENCE [LARGE SCALE GENOMIC DNA]</scope>
    <source>
        <strain evidence="2 3">SJ-92</strain>
    </source>
</reference>
<dbReference type="EMBL" id="JACCKA010000010">
    <property type="protein sequence ID" value="NZA25050.1"/>
    <property type="molecule type" value="Genomic_DNA"/>
</dbReference>
<organism evidence="2 3">
    <name type="scientific">Luteimonas salinisoli</name>
    <dbReference type="NCBI Taxonomy" id="2752307"/>
    <lineage>
        <taxon>Bacteria</taxon>
        <taxon>Pseudomonadati</taxon>
        <taxon>Pseudomonadota</taxon>
        <taxon>Gammaproteobacteria</taxon>
        <taxon>Lysobacterales</taxon>
        <taxon>Lysobacteraceae</taxon>
        <taxon>Luteimonas</taxon>
    </lineage>
</organism>
<name>A0A853J8S5_9GAMM</name>
<feature type="region of interest" description="Disordered" evidence="1">
    <location>
        <begin position="1"/>
        <end position="22"/>
    </location>
</feature>
<evidence type="ECO:0000313" key="2">
    <source>
        <dbReference type="EMBL" id="NZA25050.1"/>
    </source>
</evidence>
<accession>A0A853J8S5</accession>
<keyword evidence="3" id="KW-1185">Reference proteome</keyword>
<protein>
    <submittedName>
        <fullName evidence="2">Uncharacterized protein</fullName>
    </submittedName>
</protein>
<sequence length="62" mass="6610">MAAKAAGVSDEVGGDSSRIHPPSACARMAGSCEDIRQRCKRLQGRSFRVLPSIVLHCSVQPD</sequence>
<gene>
    <name evidence="2" type="ORF">H0E84_01500</name>
</gene>
<dbReference type="AlphaFoldDB" id="A0A853J8S5"/>
<proteinExistence type="predicted"/>
<comment type="caution">
    <text evidence="2">The sequence shown here is derived from an EMBL/GenBank/DDBJ whole genome shotgun (WGS) entry which is preliminary data.</text>
</comment>
<evidence type="ECO:0000313" key="3">
    <source>
        <dbReference type="Proteomes" id="UP000578091"/>
    </source>
</evidence>
<evidence type="ECO:0000256" key="1">
    <source>
        <dbReference type="SAM" id="MobiDB-lite"/>
    </source>
</evidence>